<evidence type="ECO:0000256" key="4">
    <source>
        <dbReference type="ARBA" id="ARBA00016377"/>
    </source>
</evidence>
<dbReference type="GO" id="GO:0016787">
    <property type="term" value="F:hydrolase activity"/>
    <property type="evidence" value="ECO:0007669"/>
    <property type="project" value="UniProtKB-KW"/>
</dbReference>
<protein>
    <recommendedName>
        <fullName evidence="4">GDP-mannose pyrophosphatase</fullName>
    </recommendedName>
    <alternativeName>
        <fullName evidence="6">GDP-mannose hydrolase</fullName>
    </alternativeName>
    <alternativeName>
        <fullName evidence="7">GDPMK</fullName>
    </alternativeName>
</protein>
<dbReference type="STRING" id="1122189.SAMN02745165_02346"/>
<dbReference type="PANTHER" id="PTHR11839">
    <property type="entry name" value="UDP/ADP-SUGAR PYROPHOSPHATASE"/>
    <property type="match status" value="1"/>
</dbReference>
<organism evidence="9 10">
    <name type="scientific">Malonomonas rubra DSM 5091</name>
    <dbReference type="NCBI Taxonomy" id="1122189"/>
    <lineage>
        <taxon>Bacteria</taxon>
        <taxon>Pseudomonadati</taxon>
        <taxon>Thermodesulfobacteriota</taxon>
        <taxon>Desulfuromonadia</taxon>
        <taxon>Desulfuromonadales</taxon>
        <taxon>Geopsychrobacteraceae</taxon>
        <taxon>Malonomonas</taxon>
    </lineage>
</organism>
<dbReference type="CDD" id="cd03424">
    <property type="entry name" value="NUDIX_ADPRase_Nudt5_UGPPase_Nudt14"/>
    <property type="match status" value="1"/>
</dbReference>
<feature type="domain" description="Nudix hydrolase" evidence="8">
    <location>
        <begin position="35"/>
        <end position="164"/>
    </location>
</feature>
<dbReference type="EMBL" id="FQZT01000008">
    <property type="protein sequence ID" value="SHJ43095.1"/>
    <property type="molecule type" value="Genomic_DNA"/>
</dbReference>
<dbReference type="RefSeq" id="WP_072908925.1">
    <property type="nucleotide sequence ID" value="NZ_FQZT01000008.1"/>
</dbReference>
<dbReference type="SUPFAM" id="SSF55811">
    <property type="entry name" value="Nudix"/>
    <property type="match status" value="1"/>
</dbReference>
<dbReference type="InterPro" id="IPR020084">
    <property type="entry name" value="NUDIX_hydrolase_CS"/>
</dbReference>
<gene>
    <name evidence="9" type="ORF">SAMN02745165_02346</name>
</gene>
<sequence>MSKTNEEIIYRGRILDLARETHRMPDDREACFEIVQHPGGSAALPVLADGRVILIRQFRPAAASYVLEIPAGRLETGENADECIKRELQEEIGYSAEKVEDLGYVYSSMGFCTEKIHLFIATGLHKTETALEPDEFIEPIVMTIEKALEKIEDGSIVDAKTQLALMRYALKSKG</sequence>
<dbReference type="PROSITE" id="PS51462">
    <property type="entry name" value="NUDIX"/>
    <property type="match status" value="1"/>
</dbReference>
<dbReference type="InterPro" id="IPR000086">
    <property type="entry name" value="NUDIX_hydrolase_dom"/>
</dbReference>
<evidence type="ECO:0000256" key="5">
    <source>
        <dbReference type="ARBA" id="ARBA00022801"/>
    </source>
</evidence>
<comment type="cofactor">
    <cofactor evidence="2">
        <name>Mg(2+)</name>
        <dbReference type="ChEBI" id="CHEBI:18420"/>
    </cofactor>
</comment>
<evidence type="ECO:0000256" key="3">
    <source>
        <dbReference type="ARBA" id="ARBA00007275"/>
    </source>
</evidence>
<keyword evidence="10" id="KW-1185">Reference proteome</keyword>
<name>A0A1M6J8R4_MALRU</name>
<evidence type="ECO:0000256" key="1">
    <source>
        <dbReference type="ARBA" id="ARBA00000847"/>
    </source>
</evidence>
<accession>A0A1M6J8R4</accession>
<comment type="catalytic activity">
    <reaction evidence="1">
        <text>GDP-alpha-D-mannose + H2O = alpha-D-mannose 1-phosphate + GMP + 2 H(+)</text>
        <dbReference type="Rhea" id="RHEA:27978"/>
        <dbReference type="ChEBI" id="CHEBI:15377"/>
        <dbReference type="ChEBI" id="CHEBI:15378"/>
        <dbReference type="ChEBI" id="CHEBI:57527"/>
        <dbReference type="ChEBI" id="CHEBI:58115"/>
        <dbReference type="ChEBI" id="CHEBI:58409"/>
    </reaction>
</comment>
<dbReference type="FunFam" id="3.90.79.10:FF:000024">
    <property type="entry name" value="ADP-ribose pyrophosphatase"/>
    <property type="match status" value="1"/>
</dbReference>
<evidence type="ECO:0000256" key="7">
    <source>
        <dbReference type="ARBA" id="ARBA00032272"/>
    </source>
</evidence>
<dbReference type="PROSITE" id="PS00893">
    <property type="entry name" value="NUDIX_BOX"/>
    <property type="match status" value="1"/>
</dbReference>
<dbReference type="OrthoDB" id="9806150at2"/>
<dbReference type="Pfam" id="PF00293">
    <property type="entry name" value="NUDIX"/>
    <property type="match status" value="1"/>
</dbReference>
<reference evidence="9 10" key="1">
    <citation type="submission" date="2016-11" db="EMBL/GenBank/DDBJ databases">
        <authorList>
            <person name="Jaros S."/>
            <person name="Januszkiewicz K."/>
            <person name="Wedrychowicz H."/>
        </authorList>
    </citation>
    <scope>NUCLEOTIDE SEQUENCE [LARGE SCALE GENOMIC DNA]</scope>
    <source>
        <strain evidence="9 10">DSM 5091</strain>
    </source>
</reference>
<dbReference type="Proteomes" id="UP000184171">
    <property type="component" value="Unassembled WGS sequence"/>
</dbReference>
<dbReference type="GO" id="GO:0005829">
    <property type="term" value="C:cytosol"/>
    <property type="evidence" value="ECO:0007669"/>
    <property type="project" value="TreeGrafter"/>
</dbReference>
<keyword evidence="5" id="KW-0378">Hydrolase</keyword>
<evidence type="ECO:0000259" key="8">
    <source>
        <dbReference type="PROSITE" id="PS51462"/>
    </source>
</evidence>
<dbReference type="GO" id="GO:0019693">
    <property type="term" value="P:ribose phosphate metabolic process"/>
    <property type="evidence" value="ECO:0007669"/>
    <property type="project" value="TreeGrafter"/>
</dbReference>
<evidence type="ECO:0000313" key="9">
    <source>
        <dbReference type="EMBL" id="SHJ43095.1"/>
    </source>
</evidence>
<dbReference type="AlphaFoldDB" id="A0A1M6J8R4"/>
<dbReference type="PANTHER" id="PTHR11839:SF18">
    <property type="entry name" value="NUDIX HYDROLASE DOMAIN-CONTAINING PROTEIN"/>
    <property type="match status" value="1"/>
</dbReference>
<dbReference type="InterPro" id="IPR015797">
    <property type="entry name" value="NUDIX_hydrolase-like_dom_sf"/>
</dbReference>
<evidence type="ECO:0000256" key="2">
    <source>
        <dbReference type="ARBA" id="ARBA00001946"/>
    </source>
</evidence>
<proteinExistence type="inferred from homology"/>
<evidence type="ECO:0000313" key="10">
    <source>
        <dbReference type="Proteomes" id="UP000184171"/>
    </source>
</evidence>
<dbReference type="GO" id="GO:0006753">
    <property type="term" value="P:nucleoside phosphate metabolic process"/>
    <property type="evidence" value="ECO:0007669"/>
    <property type="project" value="TreeGrafter"/>
</dbReference>
<dbReference type="Gene3D" id="3.90.79.10">
    <property type="entry name" value="Nucleoside Triphosphate Pyrophosphohydrolase"/>
    <property type="match status" value="1"/>
</dbReference>
<comment type="similarity">
    <text evidence="3">Belongs to the Nudix hydrolase family. NudK subfamily.</text>
</comment>
<evidence type="ECO:0000256" key="6">
    <source>
        <dbReference type="ARBA" id="ARBA00032162"/>
    </source>
</evidence>